<reference evidence="5" key="1">
    <citation type="journal article" date="2019" name="Int. J. Syst. Evol. Microbiol.">
        <title>The Global Catalogue of Microorganisms (GCM) 10K type strain sequencing project: providing services to taxonomists for standard genome sequencing and annotation.</title>
        <authorList>
            <consortium name="The Broad Institute Genomics Platform"/>
            <consortium name="The Broad Institute Genome Sequencing Center for Infectious Disease"/>
            <person name="Wu L."/>
            <person name="Ma J."/>
        </authorList>
    </citation>
    <scope>NUCLEOTIDE SEQUENCE [LARGE SCALE GENOMIC DNA]</scope>
    <source>
        <strain evidence="5">JCM 15672</strain>
    </source>
</reference>
<dbReference type="SUPFAM" id="SSF55729">
    <property type="entry name" value="Acyl-CoA N-acyltransferases (Nat)"/>
    <property type="match status" value="1"/>
</dbReference>
<gene>
    <name evidence="4" type="ORF">GCM10009819_19240</name>
</gene>
<dbReference type="PROSITE" id="PS51186">
    <property type="entry name" value="GNAT"/>
    <property type="match status" value="1"/>
</dbReference>
<keyword evidence="2" id="KW-0012">Acyltransferase</keyword>
<keyword evidence="5" id="KW-1185">Reference proteome</keyword>
<sequence>MDAALLNAARYDSEMESGVVLDETVATDPRVVELVAEQEAEVMARYDETDPGPGASPDSPAVLVVADDRPVGCVLVSFTPDFAEIKRMYVAPAARGRGLSRLLLERAERIAAARGARVLRLETGLAQPEAMALYRRSGYSPIPCYGYWKDDPDVRCYEKELTA</sequence>
<feature type="domain" description="N-acetyltransferase" evidence="3">
    <location>
        <begin position="18"/>
        <end position="163"/>
    </location>
</feature>
<evidence type="ECO:0000313" key="4">
    <source>
        <dbReference type="EMBL" id="GAA2035009.1"/>
    </source>
</evidence>
<evidence type="ECO:0000259" key="3">
    <source>
        <dbReference type="PROSITE" id="PS51186"/>
    </source>
</evidence>
<accession>A0ABP5FVS6</accession>
<proteinExistence type="predicted"/>
<protein>
    <submittedName>
        <fullName evidence="4">GNAT family N-acetyltransferase</fullName>
    </submittedName>
</protein>
<keyword evidence="1" id="KW-0808">Transferase</keyword>
<dbReference type="Proteomes" id="UP001501196">
    <property type="component" value="Unassembled WGS sequence"/>
</dbReference>
<dbReference type="PANTHER" id="PTHR43877:SF2">
    <property type="entry name" value="AMINOALKYLPHOSPHONATE N-ACETYLTRANSFERASE-RELATED"/>
    <property type="match status" value="1"/>
</dbReference>
<evidence type="ECO:0000256" key="2">
    <source>
        <dbReference type="ARBA" id="ARBA00023315"/>
    </source>
</evidence>
<organism evidence="4 5">
    <name type="scientific">Agromyces tropicus</name>
    <dbReference type="NCBI Taxonomy" id="555371"/>
    <lineage>
        <taxon>Bacteria</taxon>
        <taxon>Bacillati</taxon>
        <taxon>Actinomycetota</taxon>
        <taxon>Actinomycetes</taxon>
        <taxon>Micrococcales</taxon>
        <taxon>Microbacteriaceae</taxon>
        <taxon>Agromyces</taxon>
    </lineage>
</organism>
<dbReference type="InterPro" id="IPR000182">
    <property type="entry name" value="GNAT_dom"/>
</dbReference>
<dbReference type="Pfam" id="PF00583">
    <property type="entry name" value="Acetyltransf_1"/>
    <property type="match status" value="1"/>
</dbReference>
<comment type="caution">
    <text evidence="4">The sequence shown here is derived from an EMBL/GenBank/DDBJ whole genome shotgun (WGS) entry which is preliminary data.</text>
</comment>
<dbReference type="InterPro" id="IPR016181">
    <property type="entry name" value="Acyl_CoA_acyltransferase"/>
</dbReference>
<dbReference type="PANTHER" id="PTHR43877">
    <property type="entry name" value="AMINOALKYLPHOSPHONATE N-ACETYLTRANSFERASE-RELATED-RELATED"/>
    <property type="match status" value="1"/>
</dbReference>
<evidence type="ECO:0000313" key="5">
    <source>
        <dbReference type="Proteomes" id="UP001501196"/>
    </source>
</evidence>
<dbReference type="InterPro" id="IPR050832">
    <property type="entry name" value="Bact_Acetyltransf"/>
</dbReference>
<name>A0ABP5FVS6_9MICO</name>
<dbReference type="Gene3D" id="3.40.630.30">
    <property type="match status" value="1"/>
</dbReference>
<dbReference type="CDD" id="cd04301">
    <property type="entry name" value="NAT_SF"/>
    <property type="match status" value="1"/>
</dbReference>
<evidence type="ECO:0000256" key="1">
    <source>
        <dbReference type="ARBA" id="ARBA00022679"/>
    </source>
</evidence>
<dbReference type="EMBL" id="BAAAPW010000002">
    <property type="protein sequence ID" value="GAA2035009.1"/>
    <property type="molecule type" value="Genomic_DNA"/>
</dbReference>